<dbReference type="RefSeq" id="WP_169732127.1">
    <property type="nucleotide sequence ID" value="NZ_CP007055.1"/>
</dbReference>
<evidence type="ECO:0000256" key="1">
    <source>
        <dbReference type="SAM" id="Phobius"/>
    </source>
</evidence>
<evidence type="ECO:0000313" key="3">
    <source>
        <dbReference type="Proteomes" id="UP000019024"/>
    </source>
</evidence>
<dbReference type="Proteomes" id="UP000019024">
    <property type="component" value="Chromosome"/>
</dbReference>
<gene>
    <name evidence="2" type="ORF">HALLA_14625</name>
</gene>
<keyword evidence="3" id="KW-1185">Reference proteome</keyword>
<protein>
    <submittedName>
        <fullName evidence="2">Uncharacterized protein</fullName>
    </submittedName>
</protein>
<keyword evidence="1" id="KW-0812">Transmembrane</keyword>
<keyword evidence="1" id="KW-0472">Membrane</keyword>
<sequence>MIDILTGSPVLLGLAVLAALMVVIVAVKIAIKLAIRVGIVAAVILGAYYTAGILGFV</sequence>
<dbReference type="HOGENOM" id="CLU_207594_0_0_2"/>
<dbReference type="KEGG" id="hlr:HALLA_14625"/>
<dbReference type="Pfam" id="PF26072">
    <property type="entry name" value="DUF8029"/>
    <property type="match status" value="1"/>
</dbReference>
<reference evidence="2 3" key="1">
    <citation type="submission" date="2014-01" db="EMBL/GenBank/DDBJ databases">
        <authorList>
            <consortium name="DOE Joint Genome Institute"/>
            <person name="Anderson I."/>
            <person name="Huntemann M."/>
            <person name="Han J."/>
            <person name="Chen A."/>
            <person name="Kyrpides N."/>
            <person name="Mavromatis K."/>
            <person name="Markowitz V."/>
            <person name="Palaniappan K."/>
            <person name="Ivanova N."/>
            <person name="Schaumberg A."/>
            <person name="Pati A."/>
            <person name="Liolios K."/>
            <person name="Nordberg H.P."/>
            <person name="Cantor M.N."/>
            <person name="Hua S.X."/>
            <person name="Woyke T."/>
        </authorList>
    </citation>
    <scope>NUCLEOTIDE SEQUENCE [LARGE SCALE GENOMIC DNA]</scope>
    <source>
        <strain evidence="2 3">XH-48</strain>
    </source>
</reference>
<organism evidence="2 3">
    <name type="scientific">Halostagnicola larsenii XH-48</name>
    <dbReference type="NCBI Taxonomy" id="797299"/>
    <lineage>
        <taxon>Archaea</taxon>
        <taxon>Methanobacteriati</taxon>
        <taxon>Methanobacteriota</taxon>
        <taxon>Stenosarchaea group</taxon>
        <taxon>Halobacteria</taxon>
        <taxon>Halobacteriales</taxon>
        <taxon>Natrialbaceae</taxon>
        <taxon>Halostagnicola</taxon>
    </lineage>
</organism>
<keyword evidence="1" id="KW-1133">Transmembrane helix</keyword>
<dbReference type="EMBL" id="CP007055">
    <property type="protein sequence ID" value="AHF99837.1"/>
    <property type="molecule type" value="Genomic_DNA"/>
</dbReference>
<accession>W0JS96</accession>
<proteinExistence type="predicted"/>
<evidence type="ECO:0000313" key="2">
    <source>
        <dbReference type="EMBL" id="AHF99837.1"/>
    </source>
</evidence>
<feature type="transmembrane region" description="Helical" evidence="1">
    <location>
        <begin position="6"/>
        <end position="27"/>
    </location>
</feature>
<name>W0JS96_9EURY</name>
<dbReference type="AlphaFoldDB" id="W0JS96"/>
<feature type="transmembrane region" description="Helical" evidence="1">
    <location>
        <begin position="34"/>
        <end position="56"/>
    </location>
</feature>
<dbReference type="eggNOG" id="arCOG15269">
    <property type="taxonomic scope" value="Archaea"/>
</dbReference>
<dbReference type="InterPro" id="IPR058342">
    <property type="entry name" value="DUF8029"/>
</dbReference>
<dbReference type="GeneID" id="54817859"/>